<evidence type="ECO:0000256" key="1">
    <source>
        <dbReference type="ARBA" id="ARBA00004141"/>
    </source>
</evidence>
<dbReference type="InterPro" id="IPR047462">
    <property type="entry name" value="Dpy19"/>
</dbReference>
<protein>
    <submittedName>
        <fullName evidence="11">Probable C-mannosyltransferase DPY19L1 isoform X1</fullName>
    </submittedName>
</protein>
<evidence type="ECO:0000256" key="6">
    <source>
        <dbReference type="ARBA" id="ARBA00022989"/>
    </source>
</evidence>
<name>A0AAJ7TUM5_PETMA</name>
<keyword evidence="10" id="KW-1185">Reference proteome</keyword>
<dbReference type="GO" id="GO:0000030">
    <property type="term" value="F:mannosyltransferase activity"/>
    <property type="evidence" value="ECO:0007669"/>
    <property type="project" value="InterPro"/>
</dbReference>
<feature type="transmembrane region" description="Helical" evidence="9">
    <location>
        <begin position="348"/>
        <end position="366"/>
    </location>
</feature>
<dbReference type="KEGG" id="pmrn:116950596"/>
<keyword evidence="7 9" id="KW-0472">Membrane</keyword>
<evidence type="ECO:0000256" key="4">
    <source>
        <dbReference type="ARBA" id="ARBA00022679"/>
    </source>
</evidence>
<comment type="subcellular location">
    <subcellularLocation>
        <location evidence="1">Membrane</location>
        <topology evidence="1">Multi-pass membrane protein</topology>
    </subcellularLocation>
</comment>
<feature type="transmembrane region" description="Helical" evidence="9">
    <location>
        <begin position="523"/>
        <end position="541"/>
    </location>
</feature>
<dbReference type="AlphaFoldDB" id="A0AAJ7TUM5"/>
<feature type="transmembrane region" description="Helical" evidence="9">
    <location>
        <begin position="378"/>
        <end position="396"/>
    </location>
</feature>
<feature type="transmembrane region" description="Helical" evidence="9">
    <location>
        <begin position="444"/>
        <end position="465"/>
    </location>
</feature>
<keyword evidence="3" id="KW-0328">Glycosyltransferase</keyword>
<gene>
    <name evidence="11" type="primary">DPY19L1</name>
</gene>
<evidence type="ECO:0000256" key="7">
    <source>
        <dbReference type="ARBA" id="ARBA00023136"/>
    </source>
</evidence>
<dbReference type="Pfam" id="PF10034">
    <property type="entry name" value="Dpy19"/>
    <property type="match status" value="1"/>
</dbReference>
<dbReference type="CDD" id="cd20177">
    <property type="entry name" value="Dpy19"/>
    <property type="match status" value="1"/>
</dbReference>
<evidence type="ECO:0000313" key="10">
    <source>
        <dbReference type="Proteomes" id="UP001318040"/>
    </source>
</evidence>
<evidence type="ECO:0000313" key="11">
    <source>
        <dbReference type="RefSeq" id="XP_032824394.1"/>
    </source>
</evidence>
<evidence type="ECO:0000256" key="5">
    <source>
        <dbReference type="ARBA" id="ARBA00022692"/>
    </source>
</evidence>
<feature type="transmembrane region" description="Helical" evidence="9">
    <location>
        <begin position="302"/>
        <end position="318"/>
    </location>
</feature>
<dbReference type="InterPro" id="IPR018732">
    <property type="entry name" value="Dpy-19/Dpy-19-like"/>
</dbReference>
<dbReference type="Proteomes" id="UP001318040">
    <property type="component" value="Chromosome 2"/>
</dbReference>
<keyword evidence="5 9" id="KW-0812">Transmembrane</keyword>
<evidence type="ECO:0000256" key="2">
    <source>
        <dbReference type="ARBA" id="ARBA00008744"/>
    </source>
</evidence>
<proteinExistence type="inferred from homology"/>
<comment type="similarity">
    <text evidence="2">Belongs to the dpy-19 family.</text>
</comment>
<reference evidence="11" key="1">
    <citation type="submission" date="2025-08" db="UniProtKB">
        <authorList>
            <consortium name="RefSeq"/>
        </authorList>
    </citation>
    <scope>IDENTIFICATION</scope>
    <source>
        <tissue evidence="11">Sperm</tissue>
    </source>
</reference>
<feature type="region of interest" description="Disordered" evidence="8">
    <location>
        <begin position="481"/>
        <end position="512"/>
    </location>
</feature>
<evidence type="ECO:0000256" key="9">
    <source>
        <dbReference type="SAM" id="Phobius"/>
    </source>
</evidence>
<organism evidence="10 11">
    <name type="scientific">Petromyzon marinus</name>
    <name type="common">Sea lamprey</name>
    <dbReference type="NCBI Taxonomy" id="7757"/>
    <lineage>
        <taxon>Eukaryota</taxon>
        <taxon>Metazoa</taxon>
        <taxon>Chordata</taxon>
        <taxon>Craniata</taxon>
        <taxon>Vertebrata</taxon>
        <taxon>Cyclostomata</taxon>
        <taxon>Hyperoartia</taxon>
        <taxon>Petromyzontiformes</taxon>
        <taxon>Petromyzontidae</taxon>
        <taxon>Petromyzon</taxon>
    </lineage>
</organism>
<dbReference type="GO" id="GO:0005637">
    <property type="term" value="C:nuclear inner membrane"/>
    <property type="evidence" value="ECO:0007669"/>
    <property type="project" value="TreeGrafter"/>
</dbReference>
<evidence type="ECO:0000256" key="3">
    <source>
        <dbReference type="ARBA" id="ARBA00022676"/>
    </source>
</evidence>
<sequence>MEPLGSDAPAPPPLRRRSGKVRGAARAVAAKQGKPQQAVGPRGKRGRLAGHGRLALVAALAGAFGLVHWYHLSSLFENDRHFSHLSTLERELTFRTEMGLYYSYYKTIAEAPTFWSGLDMIMRDRLTEYPQVINTLKRFNLYPEVILGGMYRTYLAVTNSLGIQTVQCWTVNRGNMLSAISSCEGKATHASSHRLLPLWGSPSSLNAEFPTRSPQLLFTSGSVAGGLVAVLSFFFNHSEATRVMWTPPLRESFSYPFLVLQMLLVTRVLRKPQLEKLTLGMLAGATVCFVLCWQFAQFVLLTQVACLFAVYILGYIDAEKMKTFVLLNVLCLVVSCTLMFGNEMLLSSFYAASLVAIWVVVSLHSWLNRISRVDLLRWVAQAGMWLAVTFVIKTAWSRLLGVADDAHIFNILKSKLTGYKDFDTQMYTCAPEFDFMEYQTVHKYTATLLLPAVLVVFAIIVYKAIKDKLALLRSSPSPRVLDRGLTSPPQMNKERLSPHHATVPKGAAAEPEQADSKSHHAELVFHALMLIVFAVMAVLIMRLKLFLTPHLCLMASLLCSKKTLGEPRRKWLAHGLALVTVALMSVQGTSNIHAQWANVGEFSNVEQEDLVTWIKSHTPEDAVFAGAMPTMASIKLSTGRAIVNHPHYEDAGLRARTKKVYSVYSRKGAAEVKGILQEMGVDYLVLEDSWCTRRTKPGCSLPEIWDLIDPENKGKTPLCSHLYNHPYPHFSPVFSNDVYTLLMVDTEIRAEKGST</sequence>
<evidence type="ECO:0000256" key="8">
    <source>
        <dbReference type="SAM" id="MobiDB-lite"/>
    </source>
</evidence>
<accession>A0AAJ7TUM5</accession>
<feature type="region of interest" description="Disordered" evidence="8">
    <location>
        <begin position="1"/>
        <end position="46"/>
    </location>
</feature>
<dbReference type="CTD" id="23333"/>
<keyword evidence="4" id="KW-0808">Transferase</keyword>
<feature type="transmembrane region" description="Helical" evidence="9">
    <location>
        <begin position="54"/>
        <end position="72"/>
    </location>
</feature>
<dbReference type="PANTHER" id="PTHR31488:SF1">
    <property type="entry name" value="C-MANNOSYLTRANSFERASE DPY19L1"/>
    <property type="match status" value="1"/>
</dbReference>
<feature type="transmembrane region" description="Helical" evidence="9">
    <location>
        <begin position="325"/>
        <end position="342"/>
    </location>
</feature>
<dbReference type="RefSeq" id="XP_032824394.1">
    <property type="nucleotide sequence ID" value="XM_032968503.1"/>
</dbReference>
<feature type="transmembrane region" description="Helical" evidence="9">
    <location>
        <begin position="216"/>
        <end position="233"/>
    </location>
</feature>
<feature type="compositionally biased region" description="Low complexity" evidence="8">
    <location>
        <begin position="21"/>
        <end position="31"/>
    </location>
</feature>
<keyword evidence="6 9" id="KW-1133">Transmembrane helix</keyword>
<dbReference type="PANTHER" id="PTHR31488">
    <property type="entry name" value="DPY-19-LIKE 1, LIKE (H. SAPIENS)"/>
    <property type="match status" value="1"/>
</dbReference>